<organism evidence="2 3">
    <name type="scientific">Isoptericola halotolerans</name>
    <dbReference type="NCBI Taxonomy" id="300560"/>
    <lineage>
        <taxon>Bacteria</taxon>
        <taxon>Bacillati</taxon>
        <taxon>Actinomycetota</taxon>
        <taxon>Actinomycetes</taxon>
        <taxon>Micrococcales</taxon>
        <taxon>Promicromonosporaceae</taxon>
        <taxon>Isoptericola</taxon>
    </lineage>
</organism>
<feature type="compositionally biased region" description="Acidic residues" evidence="1">
    <location>
        <begin position="57"/>
        <end position="68"/>
    </location>
</feature>
<sequence length="262" mass="26870">MTATRKLVPAASLVVLALLTGGCGTDVDGGGAPDGGSSQTPVAGAEASAEPSPEPTAEPEVEEPEEEPAPERPTAPPEKSVAAGTVAEGSAATAEGKGDAEVTFERDGEFAVVVELDCARCEGPTVLTGPDRMTPFGEADGALTGEYLMDVFQDSEPEQSLWVAADGPWSLRLSSWNDLTPEPGPWSGSGSTVIFLGGDAETAEVSWTPAGAGDSFQGRYFGTEEAAARMFGDSEEFTDDIELAQPGVLAITTDGEWSITPG</sequence>
<protein>
    <recommendedName>
        <fullName evidence="4">Lipoprotein</fullName>
    </recommendedName>
</protein>
<evidence type="ECO:0008006" key="4">
    <source>
        <dbReference type="Google" id="ProtNLM"/>
    </source>
</evidence>
<dbReference type="PROSITE" id="PS51257">
    <property type="entry name" value="PROKAR_LIPOPROTEIN"/>
    <property type="match status" value="1"/>
</dbReference>
<evidence type="ECO:0000256" key="1">
    <source>
        <dbReference type="SAM" id="MobiDB-lite"/>
    </source>
</evidence>
<proteinExistence type="predicted"/>
<feature type="region of interest" description="Disordered" evidence="1">
    <location>
        <begin position="26"/>
        <end position="100"/>
    </location>
</feature>
<feature type="compositionally biased region" description="Low complexity" evidence="1">
    <location>
        <begin position="41"/>
        <end position="51"/>
    </location>
</feature>
<dbReference type="EMBL" id="JABEZU010000005">
    <property type="protein sequence ID" value="NOV98804.1"/>
    <property type="molecule type" value="Genomic_DNA"/>
</dbReference>
<dbReference type="Proteomes" id="UP000757540">
    <property type="component" value="Unassembled WGS sequence"/>
</dbReference>
<dbReference type="RefSeq" id="WP_171785023.1">
    <property type="nucleotide sequence ID" value="NZ_BAAAML010000004.1"/>
</dbReference>
<name>A0ABX2A7F0_9MICO</name>
<reference evidence="2 3" key="1">
    <citation type="submission" date="2020-05" db="EMBL/GenBank/DDBJ databases">
        <title>Genomic Encyclopedia of Type Strains, Phase III (KMG-III): the genomes of soil and plant-associated and newly described type strains.</title>
        <authorList>
            <person name="Whitman W."/>
        </authorList>
    </citation>
    <scope>NUCLEOTIDE SEQUENCE [LARGE SCALE GENOMIC DNA]</scope>
    <source>
        <strain evidence="2 3">KCTC 19046</strain>
    </source>
</reference>
<accession>A0ABX2A7F0</accession>
<evidence type="ECO:0000313" key="3">
    <source>
        <dbReference type="Proteomes" id="UP000757540"/>
    </source>
</evidence>
<evidence type="ECO:0000313" key="2">
    <source>
        <dbReference type="EMBL" id="NOV98804.1"/>
    </source>
</evidence>
<comment type="caution">
    <text evidence="2">The sequence shown here is derived from an EMBL/GenBank/DDBJ whole genome shotgun (WGS) entry which is preliminary data.</text>
</comment>
<gene>
    <name evidence="2" type="ORF">HDG69_003406</name>
</gene>
<keyword evidence="3" id="KW-1185">Reference proteome</keyword>